<dbReference type="GO" id="GO:0003712">
    <property type="term" value="F:transcription coregulator activity"/>
    <property type="evidence" value="ECO:0007669"/>
    <property type="project" value="UniProtKB-UniRule"/>
</dbReference>
<organism evidence="12 13">
    <name type="scientific">Ganoderma sinense ZZ0214-1</name>
    <dbReference type="NCBI Taxonomy" id="1077348"/>
    <lineage>
        <taxon>Eukaryota</taxon>
        <taxon>Fungi</taxon>
        <taxon>Dikarya</taxon>
        <taxon>Basidiomycota</taxon>
        <taxon>Agaricomycotina</taxon>
        <taxon>Agaricomycetes</taxon>
        <taxon>Polyporales</taxon>
        <taxon>Polyporaceae</taxon>
        <taxon>Ganoderma</taxon>
    </lineage>
</organism>
<feature type="region of interest" description="Disordered" evidence="10">
    <location>
        <begin position="1"/>
        <end position="27"/>
    </location>
</feature>
<dbReference type="GO" id="GO:0070847">
    <property type="term" value="C:core mediator complex"/>
    <property type="evidence" value="ECO:0007669"/>
    <property type="project" value="TreeGrafter"/>
</dbReference>
<dbReference type="PANTHER" id="PTHR12809:SF2">
    <property type="entry name" value="MEDIATOR OF RNA POLYMERASE II TRANSCRIPTION SUBUNIT 14"/>
    <property type="match status" value="1"/>
</dbReference>
<dbReference type="OrthoDB" id="205099at2759"/>
<evidence type="ECO:0000256" key="8">
    <source>
        <dbReference type="ARBA" id="ARBA00032007"/>
    </source>
</evidence>
<keyword evidence="6 9" id="KW-0804">Transcription</keyword>
<protein>
    <recommendedName>
        <fullName evidence="3 9">Mediator of RNA polymerase II transcription subunit 14</fullName>
    </recommendedName>
    <alternativeName>
        <fullName evidence="8 9">Mediator complex subunit 14</fullName>
    </alternativeName>
</protein>
<evidence type="ECO:0000256" key="7">
    <source>
        <dbReference type="ARBA" id="ARBA00023242"/>
    </source>
</evidence>
<proteinExistence type="inferred from homology"/>
<comment type="caution">
    <text evidence="12">The sequence shown here is derived from an EMBL/GenBank/DDBJ whole genome shotgun (WGS) entry which is preliminary data.</text>
</comment>
<evidence type="ECO:0000256" key="2">
    <source>
        <dbReference type="ARBA" id="ARBA00007813"/>
    </source>
</evidence>
<comment type="function">
    <text evidence="9">Component of the Mediator complex, a coactivator involved in the regulated transcription of nearly all RNA polymerase II-dependent genes. Mediator functions as a bridge to convey information from gene-specific regulatory proteins to the basal RNA polymerase II transcription machinery. Mediator is recruited to promoters by direct interactions with regulatory proteins and serves as a scaffold for the assembly of a functional preinitiation complex with RNA polymerase II and the general transcription factors.</text>
</comment>
<dbReference type="GO" id="GO:0016592">
    <property type="term" value="C:mediator complex"/>
    <property type="evidence" value="ECO:0007669"/>
    <property type="project" value="UniProtKB-UniRule"/>
</dbReference>
<evidence type="ECO:0000256" key="4">
    <source>
        <dbReference type="ARBA" id="ARBA00023015"/>
    </source>
</evidence>
<evidence type="ECO:0000256" key="3">
    <source>
        <dbReference type="ARBA" id="ARBA00019619"/>
    </source>
</evidence>
<dbReference type="EMBL" id="AYKW01000001">
    <property type="protein sequence ID" value="PIL36575.1"/>
    <property type="molecule type" value="Genomic_DNA"/>
</dbReference>
<reference evidence="12 13" key="1">
    <citation type="journal article" date="2015" name="Sci. Rep.">
        <title>Chromosome-level genome map provides insights into diverse defense mechanisms in the medicinal fungus Ganoderma sinense.</title>
        <authorList>
            <person name="Zhu Y."/>
            <person name="Xu J."/>
            <person name="Sun C."/>
            <person name="Zhou S."/>
            <person name="Xu H."/>
            <person name="Nelson D.R."/>
            <person name="Qian J."/>
            <person name="Song J."/>
            <person name="Luo H."/>
            <person name="Xiang L."/>
            <person name="Li Y."/>
            <person name="Xu Z."/>
            <person name="Ji A."/>
            <person name="Wang L."/>
            <person name="Lu S."/>
            <person name="Hayward A."/>
            <person name="Sun W."/>
            <person name="Li X."/>
            <person name="Schwartz D.C."/>
            <person name="Wang Y."/>
            <person name="Chen S."/>
        </authorList>
    </citation>
    <scope>NUCLEOTIDE SEQUENCE [LARGE SCALE GENOMIC DNA]</scope>
    <source>
        <strain evidence="12 13">ZZ0214-1</strain>
    </source>
</reference>
<keyword evidence="4 9" id="KW-0805">Transcription regulation</keyword>
<feature type="region of interest" description="Disordered" evidence="10">
    <location>
        <begin position="687"/>
        <end position="711"/>
    </location>
</feature>
<comment type="similarity">
    <text evidence="2 9">Belongs to the Mediator complex subunit 14 family.</text>
</comment>
<evidence type="ECO:0000256" key="1">
    <source>
        <dbReference type="ARBA" id="ARBA00004123"/>
    </source>
</evidence>
<dbReference type="STRING" id="1077348.A0A2G8SS26"/>
<gene>
    <name evidence="12" type="ORF">GSI_00264</name>
</gene>
<evidence type="ECO:0000256" key="9">
    <source>
        <dbReference type="RuleBase" id="RU365082"/>
    </source>
</evidence>
<name>A0A2G8SS26_9APHY</name>
<sequence length="1141" mass="127818">MDTAVNGHLTNGTAHLPLQNGKADAHEPSLEQLESELPLVMDGMLPLGELVSRLAQAIYAELVEMAETMPSMSDAARKRYVADWVIRMKRQVVKLYAIAKWSRDAAVVQKAMNITAFLMDQNQQFEDAIMALKYGRDTLDPARLRNHDLLTSLDVLTTGTYRRLPSCIKELIVPPTPLTDDEVSRTFTDIEDAMRFRLRMSEIVPWEMSQYRIGNGRVFFTAPKLFELSLCLQGAGGNAGWFFVNVTFLFTVGGDQTGMQEFPRTPTGVLKRNITDEADARLAFYLPPNEPPPPGMEPPPRPQLPEGMVDAPLVRVFNFLQMMSLSYQLEILWYQAERMRSLGWAEYMNVEMANNRQTMVVHYWVRKPPPPNQKRPAQQKPLPTLGGKLIISIVQVKEKTGRKAMRSPRARVLAELQSRSKLEGTVPSDEVESMRFEVRWEPEAGALGVAPAREEMLMVAEELQIDPEELDLERLLRKVIRRHTEGVMKFFQVQLQRGISTRGVFSRPGEVSFVSNEGAPSLRVHLCTDEVVIVTVDPRTGRLTLRDTGDLAAAGRGPRFSAITQRLHDTPFMLPQALVVVRNATITDLAEQKVQYLGLQSFRTRNFSVDEIKKFGQDAQGQIYIQLGNFSTHYLVLVIADQDFRYALISVKEVEQSMNHDLVMEDIGWLNIRRIYGDEIAVESGTGLDPVTGQKRKRDDGVGRAGPSGEQYPTSFRLETNVLRELYAYCCARVAYTKVEQQFKLRGIPYTHVNSSASAVPEFGNVQSSLARTIPALCVQSSDILSGAPAAEAAMPNIRVIPLNWWSNDAAKVVTCVKLKYVQQPIGKRASGSTVIRPSKQIIYDTREAIVSFLSDNVDKCVDEFLEEWARVSKMVVIAREVAQMSTKYLWTDIRLISFDLQTVEFAYAENYTVSLTCTDQLATNRSSYHLRFSRVPSDDPMQVDGELDALHNPHEDAELYLCNLLGHGKLSTALHRLVSLLRETLPIVAELEDIRVHAARQGHLVDSFAKSAGWFRVLYPDLRHALDFRLMTGARVIVVDGSHTLFDEPPTGDPRIARRPGGPSRSTSLANTGALQAIPDFRALVAEAINDAVAQGVKGQFAPIDIGVICDIAAVRVVGRRLYERVFARLAQQAPRPPHP</sequence>
<accession>A0A2G8SS26</accession>
<evidence type="ECO:0000256" key="10">
    <source>
        <dbReference type="SAM" id="MobiDB-lite"/>
    </source>
</evidence>
<feature type="domain" description="Mediator complex subunit MED14 N-terminal" evidence="11">
    <location>
        <begin position="45"/>
        <end position="233"/>
    </location>
</feature>
<keyword evidence="7 9" id="KW-0539">Nucleus</keyword>
<evidence type="ECO:0000313" key="12">
    <source>
        <dbReference type="EMBL" id="PIL36575.1"/>
    </source>
</evidence>
<dbReference type="PANTHER" id="PTHR12809">
    <property type="entry name" value="MEDIATOR COMPLEX SUBUNIT"/>
    <property type="match status" value="1"/>
</dbReference>
<comment type="subunit">
    <text evidence="9">Component of the Mediator complex.</text>
</comment>
<evidence type="ECO:0000256" key="6">
    <source>
        <dbReference type="ARBA" id="ARBA00023163"/>
    </source>
</evidence>
<feature type="region of interest" description="Disordered" evidence="10">
    <location>
        <begin position="1049"/>
        <end position="1069"/>
    </location>
</feature>
<dbReference type="InterPro" id="IPR013947">
    <property type="entry name" value="Mediator_Med14"/>
</dbReference>
<keyword evidence="5 9" id="KW-0010">Activator</keyword>
<dbReference type="Pfam" id="PF08638">
    <property type="entry name" value="Med14"/>
    <property type="match status" value="1"/>
</dbReference>
<evidence type="ECO:0000313" key="13">
    <source>
        <dbReference type="Proteomes" id="UP000230002"/>
    </source>
</evidence>
<dbReference type="Proteomes" id="UP000230002">
    <property type="component" value="Unassembled WGS sequence"/>
</dbReference>
<dbReference type="AlphaFoldDB" id="A0A2G8SS26"/>
<evidence type="ECO:0000256" key="5">
    <source>
        <dbReference type="ARBA" id="ARBA00023159"/>
    </source>
</evidence>
<evidence type="ECO:0000259" key="11">
    <source>
        <dbReference type="Pfam" id="PF08638"/>
    </source>
</evidence>
<comment type="subcellular location">
    <subcellularLocation>
        <location evidence="1 9">Nucleus</location>
    </subcellularLocation>
</comment>
<dbReference type="InterPro" id="IPR055122">
    <property type="entry name" value="Med14_N"/>
</dbReference>
<keyword evidence="13" id="KW-1185">Reference proteome</keyword>
<dbReference type="GO" id="GO:0006357">
    <property type="term" value="P:regulation of transcription by RNA polymerase II"/>
    <property type="evidence" value="ECO:0007669"/>
    <property type="project" value="InterPro"/>
</dbReference>